<comment type="caution">
    <text evidence="2">The sequence shown here is derived from an EMBL/GenBank/DDBJ whole genome shotgun (WGS) entry which is preliminary data.</text>
</comment>
<name>A0ABR7DKS6_9BACT</name>
<dbReference type="RefSeq" id="WP_186928451.1">
    <property type="nucleotide sequence ID" value="NZ_JACOOJ010000003.1"/>
</dbReference>
<accession>A0ABR7DKS6</accession>
<dbReference type="InterPro" id="IPR011138">
    <property type="entry name" value="Cytochrome_b-558"/>
</dbReference>
<feature type="transmembrane region" description="Helical" evidence="1">
    <location>
        <begin position="105"/>
        <end position="125"/>
    </location>
</feature>
<dbReference type="CDD" id="cd03498">
    <property type="entry name" value="SQR_TypeB_2_TM"/>
    <property type="match status" value="1"/>
</dbReference>
<dbReference type="Proteomes" id="UP000651475">
    <property type="component" value="Unassembled WGS sequence"/>
</dbReference>
<dbReference type="EMBL" id="JACOOJ010000003">
    <property type="protein sequence ID" value="MBC5631715.1"/>
    <property type="molecule type" value="Genomic_DNA"/>
</dbReference>
<feature type="transmembrane region" description="Helical" evidence="1">
    <location>
        <begin position="51"/>
        <end position="78"/>
    </location>
</feature>
<organism evidence="2 3">
    <name type="scientific">Parabacteroides hominis</name>
    <dbReference type="NCBI Taxonomy" id="2763057"/>
    <lineage>
        <taxon>Bacteria</taxon>
        <taxon>Pseudomonadati</taxon>
        <taxon>Bacteroidota</taxon>
        <taxon>Bacteroidia</taxon>
        <taxon>Bacteroidales</taxon>
        <taxon>Tannerellaceae</taxon>
        <taxon>Parabacteroides</taxon>
    </lineage>
</organism>
<reference evidence="2 3" key="1">
    <citation type="submission" date="2020-08" db="EMBL/GenBank/DDBJ databases">
        <title>Genome public.</title>
        <authorList>
            <person name="Liu C."/>
            <person name="Sun Q."/>
        </authorList>
    </citation>
    <scope>NUCLEOTIDE SEQUENCE [LARGE SCALE GENOMIC DNA]</scope>
    <source>
        <strain evidence="2 3">NSJ-79</strain>
    </source>
</reference>
<dbReference type="InterPro" id="IPR034804">
    <property type="entry name" value="SQR/QFR_C/D"/>
</dbReference>
<feature type="transmembrane region" description="Helical" evidence="1">
    <location>
        <begin position="156"/>
        <end position="180"/>
    </location>
</feature>
<dbReference type="SUPFAM" id="SSF81343">
    <property type="entry name" value="Fumarate reductase respiratory complex transmembrane subunits"/>
    <property type="match status" value="1"/>
</dbReference>
<dbReference type="NCBIfam" id="TIGR02046">
    <property type="entry name" value="sdhC_b558_fam"/>
    <property type="match status" value="1"/>
</dbReference>
<proteinExistence type="predicted"/>
<sequence>MWLLNSSIGKKLIMSISGLFLVLFLLFHLSMNVAAAFSGEAYNMICSLLGANWYAVAATLVLAAGIVIHFVYALILTLQNRKARGNDRYAINARPKGVEWASQNMLVLGIIIILFMVLHFSQFWYKMMFAELLGHHEVALGAATVSPQDGAAFINYYFQGNILITVLYLIWYAALWFHLTHGFWSAIQTIGWNNTIWMNRWICISKIVATVICVLFAIITIVFYVNGVGGDCAAVCAGH</sequence>
<keyword evidence="3" id="KW-1185">Reference proteome</keyword>
<protein>
    <submittedName>
        <fullName evidence="2">Succinate dehydrogenase/fumarate reductase cytochrome b subunit</fullName>
    </submittedName>
</protein>
<gene>
    <name evidence="2" type="ORF">H8S65_02820</name>
</gene>
<keyword evidence="1" id="KW-0812">Transmembrane</keyword>
<feature type="transmembrane region" description="Helical" evidence="1">
    <location>
        <begin position="201"/>
        <end position="225"/>
    </location>
</feature>
<keyword evidence="1" id="KW-1133">Transmembrane helix</keyword>
<evidence type="ECO:0000313" key="3">
    <source>
        <dbReference type="Proteomes" id="UP000651475"/>
    </source>
</evidence>
<evidence type="ECO:0000313" key="2">
    <source>
        <dbReference type="EMBL" id="MBC5631715.1"/>
    </source>
</evidence>
<evidence type="ECO:0000256" key="1">
    <source>
        <dbReference type="SAM" id="Phobius"/>
    </source>
</evidence>
<dbReference type="Gene3D" id="1.20.1300.10">
    <property type="entry name" value="Fumarate reductase/succinate dehydrogenase, transmembrane subunit"/>
    <property type="match status" value="1"/>
</dbReference>
<keyword evidence="1" id="KW-0472">Membrane</keyword>